<dbReference type="Proteomes" id="UP000181917">
    <property type="component" value="Unassembled WGS sequence"/>
</dbReference>
<comment type="similarity">
    <text evidence="1">Belongs to the UPF0065 (bug) family.</text>
</comment>
<reference evidence="3 4" key="1">
    <citation type="submission" date="2016-10" db="EMBL/GenBank/DDBJ databases">
        <authorList>
            <person name="de Groot N.N."/>
        </authorList>
    </citation>
    <scope>NUCLEOTIDE SEQUENCE [LARGE SCALE GENOMIC DNA]</scope>
    <source>
        <strain evidence="3 4">DSM 20117</strain>
    </source>
</reference>
<dbReference type="EMBL" id="FNKH01000002">
    <property type="protein sequence ID" value="SDQ74687.1"/>
    <property type="molecule type" value="Genomic_DNA"/>
</dbReference>
<feature type="chain" id="PRO_5038873126" evidence="2">
    <location>
        <begin position="29"/>
        <end position="338"/>
    </location>
</feature>
<name>A0A1H1DDX0_9MICC</name>
<evidence type="ECO:0000313" key="3">
    <source>
        <dbReference type="EMBL" id="SDQ74687.1"/>
    </source>
</evidence>
<dbReference type="Gene3D" id="3.40.190.10">
    <property type="entry name" value="Periplasmic binding protein-like II"/>
    <property type="match status" value="1"/>
</dbReference>
<protein>
    <submittedName>
        <fullName evidence="3">Tripartite-type tricarboxylate transporter, receptor component TctC</fullName>
    </submittedName>
</protein>
<feature type="signal peptide" evidence="2">
    <location>
        <begin position="1"/>
        <end position="28"/>
    </location>
</feature>
<evidence type="ECO:0000256" key="2">
    <source>
        <dbReference type="SAM" id="SignalP"/>
    </source>
</evidence>
<dbReference type="SUPFAM" id="SSF53850">
    <property type="entry name" value="Periplasmic binding protein-like II"/>
    <property type="match status" value="1"/>
</dbReference>
<dbReference type="OrthoDB" id="9780943at2"/>
<keyword evidence="4" id="KW-1185">Reference proteome</keyword>
<dbReference type="PIRSF" id="PIRSF017082">
    <property type="entry name" value="YflP"/>
    <property type="match status" value="1"/>
</dbReference>
<dbReference type="InterPro" id="IPR006311">
    <property type="entry name" value="TAT_signal"/>
</dbReference>
<dbReference type="Pfam" id="PF03401">
    <property type="entry name" value="TctC"/>
    <property type="match status" value="1"/>
</dbReference>
<evidence type="ECO:0000256" key="1">
    <source>
        <dbReference type="ARBA" id="ARBA00006987"/>
    </source>
</evidence>
<dbReference type="PROSITE" id="PS51318">
    <property type="entry name" value="TAT"/>
    <property type="match status" value="1"/>
</dbReference>
<dbReference type="PROSITE" id="PS51257">
    <property type="entry name" value="PROKAR_LIPOPROTEIN"/>
    <property type="match status" value="1"/>
</dbReference>
<accession>A0A1H1DDX0</accession>
<organism evidence="3 4">
    <name type="scientific">Crystallibacter crystallopoietes</name>
    <dbReference type="NCBI Taxonomy" id="37928"/>
    <lineage>
        <taxon>Bacteria</taxon>
        <taxon>Bacillati</taxon>
        <taxon>Actinomycetota</taxon>
        <taxon>Actinomycetes</taxon>
        <taxon>Micrococcales</taxon>
        <taxon>Micrococcaceae</taxon>
        <taxon>Crystallibacter</taxon>
    </lineage>
</organism>
<dbReference type="STRING" id="37928.SAMN04489742_2398"/>
<dbReference type="PANTHER" id="PTHR42928:SF5">
    <property type="entry name" value="BLR1237 PROTEIN"/>
    <property type="match status" value="1"/>
</dbReference>
<dbReference type="CDD" id="cd07012">
    <property type="entry name" value="PBP2_Bug_TTT"/>
    <property type="match status" value="1"/>
</dbReference>
<dbReference type="RefSeq" id="WP_074700608.1">
    <property type="nucleotide sequence ID" value="NZ_CP018863.1"/>
</dbReference>
<dbReference type="KEGG" id="acry:AC20117_05435"/>
<dbReference type="InterPro" id="IPR042100">
    <property type="entry name" value="Bug_dom1"/>
</dbReference>
<dbReference type="AlphaFoldDB" id="A0A1H1DDX0"/>
<evidence type="ECO:0000313" key="4">
    <source>
        <dbReference type="Proteomes" id="UP000181917"/>
    </source>
</evidence>
<dbReference type="PANTHER" id="PTHR42928">
    <property type="entry name" value="TRICARBOXYLATE-BINDING PROTEIN"/>
    <property type="match status" value="1"/>
</dbReference>
<proteinExistence type="inferred from homology"/>
<dbReference type="InterPro" id="IPR005064">
    <property type="entry name" value="BUG"/>
</dbReference>
<dbReference type="Gene3D" id="3.40.190.150">
    <property type="entry name" value="Bordetella uptake gene, domain 1"/>
    <property type="match status" value="1"/>
</dbReference>
<gene>
    <name evidence="3" type="ORF">SAMN04489742_2398</name>
</gene>
<keyword evidence="3" id="KW-0675">Receptor</keyword>
<sequence length="338" mass="34994">MFASKLTRRAAVSASAGLALALSLSACGGNVSDSGAAADGSEFPSGPVTLTIGQDPGGSTDRIGRALAENAADPLGVAIPVVNKPGANGALATKEVAAMEPDGQNLILLNASLITITPLAVSEEEAVSLDDVEVITGISQDDYVLVANADSGLKTMEDITSADKKFNFATTGVGTGSQLAQALLFKQAGVEGTDVPFDGGSPAMTALLGNQVDLATIQLGEAMPQIEAGKLTPIVTFSEERNQYLPDTPTAVEAGYDVPVSQYRAVAAPKGTPEPVIAELKEAFTAAFESEKYKEFNEQNLFTPTQIDGEQLAADWKGYAEKYKALTEEYGIDLGGEK</sequence>
<keyword evidence="2" id="KW-0732">Signal</keyword>